<feature type="non-terminal residue" evidence="1">
    <location>
        <position position="298"/>
    </location>
</feature>
<evidence type="ECO:0008006" key="3">
    <source>
        <dbReference type="Google" id="ProtNLM"/>
    </source>
</evidence>
<gene>
    <name evidence="1" type="ORF">E1298_36200</name>
</gene>
<evidence type="ECO:0000313" key="2">
    <source>
        <dbReference type="Proteomes" id="UP000294513"/>
    </source>
</evidence>
<comment type="caution">
    <text evidence="1">The sequence shown here is derived from an EMBL/GenBank/DDBJ whole genome shotgun (WGS) entry which is preliminary data.</text>
</comment>
<accession>A0A4R5AEF2</accession>
<evidence type="ECO:0000313" key="1">
    <source>
        <dbReference type="EMBL" id="TDD70898.1"/>
    </source>
</evidence>
<dbReference type="AlphaFoldDB" id="A0A4R5AEF2"/>
<dbReference type="SUPFAM" id="SSF48576">
    <property type="entry name" value="Terpenoid synthases"/>
    <property type="match status" value="1"/>
</dbReference>
<reference evidence="1 2" key="1">
    <citation type="submission" date="2019-03" db="EMBL/GenBank/DDBJ databases">
        <title>Draft genome sequences of novel Actinobacteria.</title>
        <authorList>
            <person name="Sahin N."/>
            <person name="Ay H."/>
            <person name="Saygin H."/>
        </authorList>
    </citation>
    <scope>NUCLEOTIDE SEQUENCE [LARGE SCALE GENOMIC DNA]</scope>
    <source>
        <strain evidence="1 2">H3C3</strain>
    </source>
</reference>
<organism evidence="1 2">
    <name type="scientific">Actinomadura rubrisoli</name>
    <dbReference type="NCBI Taxonomy" id="2530368"/>
    <lineage>
        <taxon>Bacteria</taxon>
        <taxon>Bacillati</taxon>
        <taxon>Actinomycetota</taxon>
        <taxon>Actinomycetes</taxon>
        <taxon>Streptosporangiales</taxon>
        <taxon>Thermomonosporaceae</taxon>
        <taxon>Actinomadura</taxon>
    </lineage>
</organism>
<keyword evidence="2" id="KW-1185">Reference proteome</keyword>
<name>A0A4R5AEF2_9ACTN</name>
<sequence>MDEAQPASVLERLELPPIFCPLESRINPARAWGERRAIEWIDRQGLGADPGERARVVGTHSADFYARFAPFAVEDGLLVAVLWVYWGFAFDDARCDVGYYSSRPEEFVPMAYRTQRALEVPGASEGDVYTRALADIAARLRATGTPVQVQRFVASHRAWLDGVAWQIANQAGARTPSLDDYVTLRLHSAGGEPTFSLLEIANGAEVPASEMDSPPVRALTEMAILTAALDNDRHSVTREMTTQDGVQNIYTVLRNQGVPPGLAGRCGLADREPGGCPHALAGRLRHPAPPLGGRRAHV</sequence>
<dbReference type="Gene3D" id="1.10.600.10">
    <property type="entry name" value="Farnesyl Diphosphate Synthase"/>
    <property type="match status" value="1"/>
</dbReference>
<dbReference type="Proteomes" id="UP000294513">
    <property type="component" value="Unassembled WGS sequence"/>
</dbReference>
<dbReference type="OrthoDB" id="2989600at2"/>
<dbReference type="EMBL" id="SMKU01000296">
    <property type="protein sequence ID" value="TDD70898.1"/>
    <property type="molecule type" value="Genomic_DNA"/>
</dbReference>
<protein>
    <recommendedName>
        <fullName evidence="3">Terpene synthase</fullName>
    </recommendedName>
</protein>
<dbReference type="Pfam" id="PF19086">
    <property type="entry name" value="Terpene_syn_C_2"/>
    <property type="match status" value="1"/>
</dbReference>
<proteinExistence type="predicted"/>
<dbReference type="InterPro" id="IPR008949">
    <property type="entry name" value="Isoprenoid_synthase_dom_sf"/>
</dbReference>